<protein>
    <submittedName>
        <fullName evidence="3">ElaB/YqjD/DUF883 family membrane-anchored ribosome-binding protein</fullName>
    </submittedName>
</protein>
<evidence type="ECO:0000256" key="1">
    <source>
        <dbReference type="SAM" id="MobiDB-lite"/>
    </source>
</evidence>
<keyword evidence="2" id="KW-1133">Transmembrane helix</keyword>
<keyword evidence="2" id="KW-0472">Membrane</keyword>
<gene>
    <name evidence="3" type="ORF">GGE66_000230</name>
    <name evidence="4" type="ORF">GGI64_001873</name>
</gene>
<dbReference type="AlphaFoldDB" id="A0A7W9ZM86"/>
<evidence type="ECO:0000313" key="5">
    <source>
        <dbReference type="Proteomes" id="UP000517187"/>
    </source>
</evidence>
<proteinExistence type="predicted"/>
<evidence type="ECO:0000313" key="3">
    <source>
        <dbReference type="EMBL" id="MBB6219286.1"/>
    </source>
</evidence>
<evidence type="ECO:0000313" key="6">
    <source>
        <dbReference type="Proteomes" id="UP000535276"/>
    </source>
</evidence>
<name>A0A7W9ZM86_RHILE</name>
<reference evidence="3 5" key="1">
    <citation type="submission" date="2020-08" db="EMBL/GenBank/DDBJ databases">
        <title>Genomic Encyclopedia of Type Strains, Phase IV (KMG-V): Genome sequencing to study the core and pangenomes of soil and plant-associated prokaryotes.</title>
        <authorList>
            <person name="Whitman W."/>
        </authorList>
    </citation>
    <scope>NUCLEOTIDE SEQUENCE [LARGE SCALE GENOMIC DNA]</scope>
    <source>
        <strain evidence="3 5">SEMIA 4011</strain>
        <strain evidence="4 6">SEMIA 4052</strain>
    </source>
</reference>
<dbReference type="Proteomes" id="UP000535276">
    <property type="component" value="Unassembled WGS sequence"/>
</dbReference>
<evidence type="ECO:0000256" key="2">
    <source>
        <dbReference type="SAM" id="Phobius"/>
    </source>
</evidence>
<dbReference type="EMBL" id="JACBZV010000002">
    <property type="protein sequence ID" value="NYJ10826.1"/>
    <property type="molecule type" value="Genomic_DNA"/>
</dbReference>
<keyword evidence="2" id="KW-0812">Transmembrane</keyword>
<sequence length="174" mass="18480">MTNDFSAPAGERSPSANVPPITDLKNKLSEDVDSTREMIKESSGAVIKKVDEVVSDQTHYAAHQVRGVAKALEKVGAELEGADQPQVGRYAREIGQSIANVARRIEGKDLGEMATLAEDFGRRQPMAFLGIAALAGLTASRFLIASAKRNDQTRPTGPSQAVRSVSGSEGNSND</sequence>
<feature type="compositionally biased region" description="Polar residues" evidence="1">
    <location>
        <begin position="153"/>
        <end position="174"/>
    </location>
</feature>
<feature type="transmembrane region" description="Helical" evidence="2">
    <location>
        <begin position="126"/>
        <end position="144"/>
    </location>
</feature>
<accession>A0A7W9ZM86</accession>
<organism evidence="3 5">
    <name type="scientific">Rhizobium leguminosarum</name>
    <dbReference type="NCBI Taxonomy" id="384"/>
    <lineage>
        <taxon>Bacteria</taxon>
        <taxon>Pseudomonadati</taxon>
        <taxon>Pseudomonadota</taxon>
        <taxon>Alphaproteobacteria</taxon>
        <taxon>Hyphomicrobiales</taxon>
        <taxon>Rhizobiaceae</taxon>
        <taxon>Rhizobium/Agrobacterium group</taxon>
        <taxon>Rhizobium</taxon>
    </lineage>
</organism>
<comment type="caution">
    <text evidence="3">The sequence shown here is derived from an EMBL/GenBank/DDBJ whole genome shotgun (WGS) entry which is preliminary data.</text>
</comment>
<dbReference type="EMBL" id="JACIIJ010000001">
    <property type="protein sequence ID" value="MBB6219286.1"/>
    <property type="molecule type" value="Genomic_DNA"/>
</dbReference>
<feature type="region of interest" description="Disordered" evidence="1">
    <location>
        <begin position="1"/>
        <end position="32"/>
    </location>
</feature>
<evidence type="ECO:0000313" key="4">
    <source>
        <dbReference type="EMBL" id="NYJ10826.1"/>
    </source>
</evidence>
<dbReference type="Proteomes" id="UP000517187">
    <property type="component" value="Unassembled WGS sequence"/>
</dbReference>
<feature type="region of interest" description="Disordered" evidence="1">
    <location>
        <begin position="147"/>
        <end position="174"/>
    </location>
</feature>
<dbReference type="RefSeq" id="WP_012556106.1">
    <property type="nucleotide sequence ID" value="NZ_JACBZV010000002.1"/>
</dbReference>